<evidence type="ECO:0000256" key="7">
    <source>
        <dbReference type="SAM" id="SignalP"/>
    </source>
</evidence>
<protein>
    <submittedName>
        <fullName evidence="8">Uncharacterized protein</fullName>
    </submittedName>
</protein>
<keyword evidence="6" id="KW-0472">Membrane</keyword>
<keyword evidence="7" id="KW-0732">Signal</keyword>
<keyword evidence="4" id="KW-0406">Ion transport</keyword>
<keyword evidence="2" id="KW-0050">Antiport</keyword>
<dbReference type="Proteomes" id="UP001213000">
    <property type="component" value="Unassembled WGS sequence"/>
</dbReference>
<keyword evidence="6" id="KW-0812">Transmembrane</keyword>
<evidence type="ECO:0000256" key="1">
    <source>
        <dbReference type="ARBA" id="ARBA00022448"/>
    </source>
</evidence>
<keyword evidence="6" id="KW-1133">Transmembrane helix</keyword>
<proteinExistence type="predicted"/>
<dbReference type="PANTHER" id="PTHR31382:SF4">
    <property type="entry name" value="NA(+)_H(+) ANTIPORTER"/>
    <property type="match status" value="1"/>
</dbReference>
<dbReference type="GO" id="GO:0120029">
    <property type="term" value="P:proton export across plasma membrane"/>
    <property type="evidence" value="ECO:0007669"/>
    <property type="project" value="InterPro"/>
</dbReference>
<keyword evidence="1" id="KW-0813">Transport</keyword>
<feature type="chain" id="PRO_5042079524" evidence="7">
    <location>
        <begin position="32"/>
        <end position="191"/>
    </location>
</feature>
<evidence type="ECO:0000256" key="4">
    <source>
        <dbReference type="ARBA" id="ARBA00023065"/>
    </source>
</evidence>
<dbReference type="GO" id="GO:0042391">
    <property type="term" value="P:regulation of membrane potential"/>
    <property type="evidence" value="ECO:0007669"/>
    <property type="project" value="InterPro"/>
</dbReference>
<feature type="signal peptide" evidence="7">
    <location>
        <begin position="1"/>
        <end position="31"/>
    </location>
</feature>
<accession>A0AAD5YXW8</accession>
<dbReference type="GO" id="GO:0005886">
    <property type="term" value="C:plasma membrane"/>
    <property type="evidence" value="ECO:0007669"/>
    <property type="project" value="InterPro"/>
</dbReference>
<evidence type="ECO:0000256" key="3">
    <source>
        <dbReference type="ARBA" id="ARBA00023053"/>
    </source>
</evidence>
<dbReference type="InterPro" id="IPR004712">
    <property type="entry name" value="Na+/H+_antiporter_fungi"/>
</dbReference>
<dbReference type="AlphaFoldDB" id="A0AAD5YXW8"/>
<organism evidence="8 9">
    <name type="scientific">Leucocoprinus birnbaumii</name>
    <dbReference type="NCBI Taxonomy" id="56174"/>
    <lineage>
        <taxon>Eukaryota</taxon>
        <taxon>Fungi</taxon>
        <taxon>Dikarya</taxon>
        <taxon>Basidiomycota</taxon>
        <taxon>Agaricomycotina</taxon>
        <taxon>Agaricomycetes</taxon>
        <taxon>Agaricomycetidae</taxon>
        <taxon>Agaricales</taxon>
        <taxon>Agaricineae</taxon>
        <taxon>Agaricaceae</taxon>
        <taxon>Leucocoprinus</taxon>
    </lineage>
</organism>
<dbReference type="GO" id="GO:0030007">
    <property type="term" value="P:intracellular potassium ion homeostasis"/>
    <property type="evidence" value="ECO:0007669"/>
    <property type="project" value="TreeGrafter"/>
</dbReference>
<feature type="transmembrane region" description="Helical" evidence="6">
    <location>
        <begin position="153"/>
        <end position="173"/>
    </location>
</feature>
<comment type="caution">
    <text evidence="8">The sequence shown here is derived from an EMBL/GenBank/DDBJ whole genome shotgun (WGS) entry which is preliminary data.</text>
</comment>
<evidence type="ECO:0000313" key="8">
    <source>
        <dbReference type="EMBL" id="KAJ3571756.1"/>
    </source>
</evidence>
<keyword evidence="9" id="KW-1185">Reference proteome</keyword>
<dbReference type="EMBL" id="JANIEX010000171">
    <property type="protein sequence ID" value="KAJ3571756.1"/>
    <property type="molecule type" value="Genomic_DNA"/>
</dbReference>
<evidence type="ECO:0000313" key="9">
    <source>
        <dbReference type="Proteomes" id="UP001213000"/>
    </source>
</evidence>
<name>A0AAD5YXW8_9AGAR</name>
<keyword evidence="5" id="KW-0739">Sodium transport</keyword>
<reference evidence="8" key="1">
    <citation type="submission" date="2022-07" db="EMBL/GenBank/DDBJ databases">
        <title>Genome Sequence of Leucocoprinus birnbaumii.</title>
        <authorList>
            <person name="Buettner E."/>
        </authorList>
    </citation>
    <scope>NUCLEOTIDE SEQUENCE</scope>
    <source>
        <strain evidence="8">VT141</strain>
    </source>
</reference>
<evidence type="ECO:0000256" key="6">
    <source>
        <dbReference type="SAM" id="Phobius"/>
    </source>
</evidence>
<evidence type="ECO:0000256" key="5">
    <source>
        <dbReference type="ARBA" id="ARBA00023201"/>
    </source>
</evidence>
<sequence>MLSDIGTSPAYSIKLFLELALVVSSLRLTSAKPTLRLPGSAISWNEDFKKRVKGQSFPAVIEYVLNWAASSTSVLGWPGIISVLLVRRLPAIFVLHKWVPEIANWKETLLRGHFAFLPLDCVEGLMGVSAIFVSCLAVHRLPEPQNFTESQEAILAVALPPVVGFAVLASIVVQLVMTTGSRLGATVAAAE</sequence>
<dbReference type="PANTHER" id="PTHR31382">
    <property type="entry name" value="NA(+)/H(+) ANTIPORTER"/>
    <property type="match status" value="1"/>
</dbReference>
<dbReference type="GO" id="GO:0015385">
    <property type="term" value="F:sodium:proton antiporter activity"/>
    <property type="evidence" value="ECO:0007669"/>
    <property type="project" value="InterPro"/>
</dbReference>
<evidence type="ECO:0000256" key="2">
    <source>
        <dbReference type="ARBA" id="ARBA00022449"/>
    </source>
</evidence>
<keyword evidence="3" id="KW-0915">Sodium</keyword>
<gene>
    <name evidence="8" type="ORF">NP233_g3547</name>
</gene>
<feature type="transmembrane region" description="Helical" evidence="6">
    <location>
        <begin position="75"/>
        <end position="95"/>
    </location>
</feature>
<dbReference type="GO" id="GO:0036376">
    <property type="term" value="P:sodium ion export across plasma membrane"/>
    <property type="evidence" value="ECO:0007669"/>
    <property type="project" value="InterPro"/>
</dbReference>